<dbReference type="OrthoDB" id="1470350at2759"/>
<evidence type="ECO:0000256" key="11">
    <source>
        <dbReference type="ARBA" id="ARBA00023033"/>
    </source>
</evidence>
<evidence type="ECO:0000256" key="4">
    <source>
        <dbReference type="ARBA" id="ARBA00010617"/>
    </source>
</evidence>
<comment type="caution">
    <text evidence="15">The sequence shown here is derived from an EMBL/GenBank/DDBJ whole genome shotgun (WGS) entry which is preliminary data.</text>
</comment>
<dbReference type="EMBL" id="MU007054">
    <property type="protein sequence ID" value="KAF2428689.1"/>
    <property type="molecule type" value="Genomic_DNA"/>
</dbReference>
<keyword evidence="8 14" id="KW-1133">Transmembrane helix</keyword>
<name>A0A9P4TVY7_9PEZI</name>
<sequence length="535" mass="60337">MTFNISQKQWPALGYPSLSNAIFICGTVFLLYHIGVTIYRLTLHPLAKYPGNFIEKISDWPLIFQCNSGDRHLRINALHEKYGSIVRIGPNKLSFNTLGALEAIHTNRRANVKRAEWYKTIDAPSGEFSTQSVIDKKVHAFRRRVLSHAFSEKAIRDAEQFIQQSVDTLIRKMGEDTGSDGWSTPKDFSIWATYYAFDFTGDLAFGSSFEMLASEENRYMPKMLMGVSWFLYWAGFLPLGFIWRAILGSRLMNYIPGEAAQDSAKFFHLASSRLSDRFAAEEAAQANGKESRRDIFHYILRGRDPETGLGLTRAQLNADAGLLIAAGSDGVGLTLSATLFYLLKNPSVFEKLQEEIRTSFSSLDEICTPKINQLRYLHAVFEETLRMTPAIPSPLPRLVERGGLDIDGIHIPQGIDVGVPHYSIHHNEAYFPQSWSFRPERWLEDKEAVSLAKRAFCAFSKGSMDCIGRPVAYLAMKLALAKLVYTYEIEIAGELTGGGGTNLGPGRERQHEYQMIDWLVGYRTGPIVRFRRRGS</sequence>
<dbReference type="GO" id="GO:0016705">
    <property type="term" value="F:oxidoreductase activity, acting on paired donors, with incorporation or reduction of molecular oxygen"/>
    <property type="evidence" value="ECO:0007669"/>
    <property type="project" value="InterPro"/>
</dbReference>
<organism evidence="15 16">
    <name type="scientific">Tothia fuscella</name>
    <dbReference type="NCBI Taxonomy" id="1048955"/>
    <lineage>
        <taxon>Eukaryota</taxon>
        <taxon>Fungi</taxon>
        <taxon>Dikarya</taxon>
        <taxon>Ascomycota</taxon>
        <taxon>Pezizomycotina</taxon>
        <taxon>Dothideomycetes</taxon>
        <taxon>Pleosporomycetidae</taxon>
        <taxon>Venturiales</taxon>
        <taxon>Cylindrosympodiaceae</taxon>
        <taxon>Tothia</taxon>
    </lineage>
</organism>
<evidence type="ECO:0000313" key="16">
    <source>
        <dbReference type="Proteomes" id="UP000800235"/>
    </source>
</evidence>
<feature type="binding site" description="axial binding residue" evidence="13">
    <location>
        <position position="466"/>
    </location>
    <ligand>
        <name>heme</name>
        <dbReference type="ChEBI" id="CHEBI:30413"/>
    </ligand>
    <ligandPart>
        <name>Fe</name>
        <dbReference type="ChEBI" id="CHEBI:18248"/>
    </ligandPart>
</feature>
<gene>
    <name evidence="15" type="ORF">EJ08DRAFT_719450</name>
</gene>
<reference evidence="15" key="1">
    <citation type="journal article" date="2020" name="Stud. Mycol.">
        <title>101 Dothideomycetes genomes: a test case for predicting lifestyles and emergence of pathogens.</title>
        <authorList>
            <person name="Haridas S."/>
            <person name="Albert R."/>
            <person name="Binder M."/>
            <person name="Bloem J."/>
            <person name="Labutti K."/>
            <person name="Salamov A."/>
            <person name="Andreopoulos B."/>
            <person name="Baker S."/>
            <person name="Barry K."/>
            <person name="Bills G."/>
            <person name="Bluhm B."/>
            <person name="Cannon C."/>
            <person name="Castanera R."/>
            <person name="Culley D."/>
            <person name="Daum C."/>
            <person name="Ezra D."/>
            <person name="Gonzalez J."/>
            <person name="Henrissat B."/>
            <person name="Kuo A."/>
            <person name="Liang C."/>
            <person name="Lipzen A."/>
            <person name="Lutzoni F."/>
            <person name="Magnuson J."/>
            <person name="Mondo S."/>
            <person name="Nolan M."/>
            <person name="Ohm R."/>
            <person name="Pangilinan J."/>
            <person name="Park H.-J."/>
            <person name="Ramirez L."/>
            <person name="Alfaro M."/>
            <person name="Sun H."/>
            <person name="Tritt A."/>
            <person name="Yoshinaga Y."/>
            <person name="Zwiers L.-H."/>
            <person name="Turgeon B."/>
            <person name="Goodwin S."/>
            <person name="Spatafora J."/>
            <person name="Crous P."/>
            <person name="Grigoriev I."/>
        </authorList>
    </citation>
    <scope>NUCLEOTIDE SEQUENCE</scope>
    <source>
        <strain evidence="15">CBS 130266</strain>
    </source>
</reference>
<dbReference type="GO" id="GO:0004497">
    <property type="term" value="F:monooxygenase activity"/>
    <property type="evidence" value="ECO:0007669"/>
    <property type="project" value="UniProtKB-KW"/>
</dbReference>
<accession>A0A9P4TVY7</accession>
<keyword evidence="7 13" id="KW-0479">Metal-binding</keyword>
<evidence type="ECO:0000256" key="10">
    <source>
        <dbReference type="ARBA" id="ARBA00023004"/>
    </source>
</evidence>
<protein>
    <submittedName>
        <fullName evidence="15">Benzoate 4-monooxygenase cytochrome P450</fullName>
    </submittedName>
</protein>
<dbReference type="PANTHER" id="PTHR24305">
    <property type="entry name" value="CYTOCHROME P450"/>
    <property type="match status" value="1"/>
</dbReference>
<dbReference type="GO" id="GO:0016020">
    <property type="term" value="C:membrane"/>
    <property type="evidence" value="ECO:0007669"/>
    <property type="project" value="UniProtKB-SubCell"/>
</dbReference>
<dbReference type="GO" id="GO:0020037">
    <property type="term" value="F:heme binding"/>
    <property type="evidence" value="ECO:0007669"/>
    <property type="project" value="InterPro"/>
</dbReference>
<evidence type="ECO:0000256" key="9">
    <source>
        <dbReference type="ARBA" id="ARBA00023002"/>
    </source>
</evidence>
<comment type="cofactor">
    <cofactor evidence="1 13">
        <name>heme</name>
        <dbReference type="ChEBI" id="CHEBI:30413"/>
    </cofactor>
</comment>
<dbReference type="PANTHER" id="PTHR24305:SF237">
    <property type="entry name" value="CYTOCHROME P450 MONOOXYGENASE ATNE-RELATED"/>
    <property type="match status" value="1"/>
</dbReference>
<comment type="pathway">
    <text evidence="3">Mycotoxin biosynthesis.</text>
</comment>
<evidence type="ECO:0000313" key="15">
    <source>
        <dbReference type="EMBL" id="KAF2428689.1"/>
    </source>
</evidence>
<dbReference type="FunFam" id="1.10.630.10:FF:000063">
    <property type="entry name" value="Cytochrome P450 monooxygenase"/>
    <property type="match status" value="1"/>
</dbReference>
<keyword evidence="5 13" id="KW-0349">Heme</keyword>
<dbReference type="InterPro" id="IPR001128">
    <property type="entry name" value="Cyt_P450"/>
</dbReference>
<dbReference type="GO" id="GO:0005506">
    <property type="term" value="F:iron ion binding"/>
    <property type="evidence" value="ECO:0007669"/>
    <property type="project" value="InterPro"/>
</dbReference>
<keyword evidence="12 14" id="KW-0472">Membrane</keyword>
<dbReference type="InterPro" id="IPR050121">
    <property type="entry name" value="Cytochrome_P450_monoxygenase"/>
</dbReference>
<keyword evidence="10 13" id="KW-0408">Iron</keyword>
<dbReference type="Gene3D" id="1.10.630.10">
    <property type="entry name" value="Cytochrome P450"/>
    <property type="match status" value="1"/>
</dbReference>
<evidence type="ECO:0000256" key="3">
    <source>
        <dbReference type="ARBA" id="ARBA00004685"/>
    </source>
</evidence>
<keyword evidence="16" id="KW-1185">Reference proteome</keyword>
<keyword evidence="11" id="KW-0503">Monooxygenase</keyword>
<dbReference type="Pfam" id="PF00067">
    <property type="entry name" value="p450"/>
    <property type="match status" value="1"/>
</dbReference>
<proteinExistence type="inferred from homology"/>
<dbReference type="PRINTS" id="PR00385">
    <property type="entry name" value="P450"/>
</dbReference>
<evidence type="ECO:0000256" key="6">
    <source>
        <dbReference type="ARBA" id="ARBA00022692"/>
    </source>
</evidence>
<keyword evidence="9" id="KW-0560">Oxidoreductase</keyword>
<dbReference type="SUPFAM" id="SSF48264">
    <property type="entry name" value="Cytochrome P450"/>
    <property type="match status" value="1"/>
</dbReference>
<evidence type="ECO:0000256" key="1">
    <source>
        <dbReference type="ARBA" id="ARBA00001971"/>
    </source>
</evidence>
<comment type="similarity">
    <text evidence="4">Belongs to the cytochrome P450 family.</text>
</comment>
<feature type="transmembrane region" description="Helical" evidence="14">
    <location>
        <begin position="20"/>
        <end position="39"/>
    </location>
</feature>
<feature type="transmembrane region" description="Helical" evidence="14">
    <location>
        <begin position="227"/>
        <end position="246"/>
    </location>
</feature>
<comment type="subcellular location">
    <subcellularLocation>
        <location evidence="2">Membrane</location>
    </subcellularLocation>
</comment>
<dbReference type="AlphaFoldDB" id="A0A9P4TVY7"/>
<dbReference type="CDD" id="cd11061">
    <property type="entry name" value="CYP67-like"/>
    <property type="match status" value="1"/>
</dbReference>
<dbReference type="Proteomes" id="UP000800235">
    <property type="component" value="Unassembled WGS sequence"/>
</dbReference>
<evidence type="ECO:0000256" key="8">
    <source>
        <dbReference type="ARBA" id="ARBA00022989"/>
    </source>
</evidence>
<dbReference type="PRINTS" id="PR00463">
    <property type="entry name" value="EP450I"/>
</dbReference>
<evidence type="ECO:0000256" key="14">
    <source>
        <dbReference type="SAM" id="Phobius"/>
    </source>
</evidence>
<evidence type="ECO:0000256" key="12">
    <source>
        <dbReference type="ARBA" id="ARBA00023136"/>
    </source>
</evidence>
<evidence type="ECO:0000256" key="5">
    <source>
        <dbReference type="ARBA" id="ARBA00022617"/>
    </source>
</evidence>
<dbReference type="GO" id="GO:1902181">
    <property type="term" value="P:verruculogen biosynthetic process"/>
    <property type="evidence" value="ECO:0007669"/>
    <property type="project" value="UniProtKB-ARBA"/>
</dbReference>
<keyword evidence="6 14" id="KW-0812">Transmembrane</keyword>
<evidence type="ECO:0000256" key="7">
    <source>
        <dbReference type="ARBA" id="ARBA00022723"/>
    </source>
</evidence>
<evidence type="ECO:0000256" key="2">
    <source>
        <dbReference type="ARBA" id="ARBA00004370"/>
    </source>
</evidence>
<evidence type="ECO:0000256" key="13">
    <source>
        <dbReference type="PIRSR" id="PIRSR602401-1"/>
    </source>
</evidence>
<dbReference type="InterPro" id="IPR002401">
    <property type="entry name" value="Cyt_P450_E_grp-I"/>
</dbReference>
<dbReference type="InterPro" id="IPR036396">
    <property type="entry name" value="Cyt_P450_sf"/>
</dbReference>